<sequence>MDTDKSQNVRNPPLYSRENHDSSHQNQVTSKRSRTMCVLAALRPLAAAPPVVQPVAREPSPSRAAFCPDVTGVYNTSCKCEPLCSRHKISSVSRSQDDSGLGKMIECGFPVAFAVWMRAKPTGHFKKLGCRCVMGIAVARVRPVQEISVDRSEIDKFVARGAARRTIDFLKGYSMVPPSVDFPDWGEQAILQHHHALTTGLETFHLILVSPLKQNAQDNHHAETTYHDMSSGMSFTSPPSVLRTPTLIAARISSFAVLKVSGLACRSSTDRTTLKLSAKKETRYEAVIYILLLIPSTEVVRDGRLASGRFSDENSIDATPPSARRLTSGATCYVRLLTPSPLSSPRSGPELRETPPNPQQDDFIYRLFTLESRRATPCGYNSSHPVWHALYECLQDILGDSLPFLLQPFHELSNGFWPRLTSPHPAIQFVPNMFYRVEIGALDGSVQSANIVVGIPLHSSP</sequence>
<dbReference type="Proteomes" id="UP001159363">
    <property type="component" value="Chromosome 7"/>
</dbReference>
<evidence type="ECO:0000256" key="1">
    <source>
        <dbReference type="SAM" id="MobiDB-lite"/>
    </source>
</evidence>
<gene>
    <name evidence="2" type="ORF">PR048_021346</name>
</gene>
<reference evidence="2 3" key="1">
    <citation type="submission" date="2023-02" db="EMBL/GenBank/DDBJ databases">
        <title>LHISI_Scaffold_Assembly.</title>
        <authorList>
            <person name="Stuart O.P."/>
            <person name="Cleave R."/>
            <person name="Magrath M.J.L."/>
            <person name="Mikheyev A.S."/>
        </authorList>
    </citation>
    <scope>NUCLEOTIDE SEQUENCE [LARGE SCALE GENOMIC DNA]</scope>
    <source>
        <strain evidence="2">Daus_M_001</strain>
        <tissue evidence="2">Leg muscle</tissue>
    </source>
</reference>
<feature type="compositionally biased region" description="Low complexity" evidence="1">
    <location>
        <begin position="338"/>
        <end position="348"/>
    </location>
</feature>
<organism evidence="2 3">
    <name type="scientific">Dryococelus australis</name>
    <dbReference type="NCBI Taxonomy" id="614101"/>
    <lineage>
        <taxon>Eukaryota</taxon>
        <taxon>Metazoa</taxon>
        <taxon>Ecdysozoa</taxon>
        <taxon>Arthropoda</taxon>
        <taxon>Hexapoda</taxon>
        <taxon>Insecta</taxon>
        <taxon>Pterygota</taxon>
        <taxon>Neoptera</taxon>
        <taxon>Polyneoptera</taxon>
        <taxon>Phasmatodea</taxon>
        <taxon>Verophasmatodea</taxon>
        <taxon>Anareolatae</taxon>
        <taxon>Phasmatidae</taxon>
        <taxon>Eurycanthinae</taxon>
        <taxon>Dryococelus</taxon>
    </lineage>
</organism>
<accession>A0ABQ9GY12</accession>
<evidence type="ECO:0000313" key="2">
    <source>
        <dbReference type="EMBL" id="KAJ8876897.1"/>
    </source>
</evidence>
<feature type="region of interest" description="Disordered" evidence="1">
    <location>
        <begin position="338"/>
        <end position="358"/>
    </location>
</feature>
<protein>
    <submittedName>
        <fullName evidence="2">Uncharacterized protein</fullName>
    </submittedName>
</protein>
<evidence type="ECO:0000313" key="3">
    <source>
        <dbReference type="Proteomes" id="UP001159363"/>
    </source>
</evidence>
<dbReference type="EMBL" id="JARBHB010000008">
    <property type="protein sequence ID" value="KAJ8876897.1"/>
    <property type="molecule type" value="Genomic_DNA"/>
</dbReference>
<name>A0ABQ9GY12_9NEOP</name>
<comment type="caution">
    <text evidence="2">The sequence shown here is derived from an EMBL/GenBank/DDBJ whole genome shotgun (WGS) entry which is preliminary data.</text>
</comment>
<keyword evidence="3" id="KW-1185">Reference proteome</keyword>
<feature type="region of interest" description="Disordered" evidence="1">
    <location>
        <begin position="1"/>
        <end position="32"/>
    </location>
</feature>
<proteinExistence type="predicted"/>